<proteinExistence type="predicted"/>
<dbReference type="Proteomes" id="UP001162480">
    <property type="component" value="Chromosome 12"/>
</dbReference>
<feature type="region of interest" description="Disordered" evidence="1">
    <location>
        <begin position="48"/>
        <end position="73"/>
    </location>
</feature>
<accession>A0AA36BAL9</accession>
<name>A0AA36BAL9_OCTVU</name>
<evidence type="ECO:0000313" key="2">
    <source>
        <dbReference type="EMBL" id="CAI9730908.1"/>
    </source>
</evidence>
<gene>
    <name evidence="2" type="ORF">OCTVUL_1B015677</name>
</gene>
<keyword evidence="3" id="KW-1185">Reference proteome</keyword>
<organism evidence="2 3">
    <name type="scientific">Octopus vulgaris</name>
    <name type="common">Common octopus</name>
    <dbReference type="NCBI Taxonomy" id="6645"/>
    <lineage>
        <taxon>Eukaryota</taxon>
        <taxon>Metazoa</taxon>
        <taxon>Spiralia</taxon>
        <taxon>Lophotrochozoa</taxon>
        <taxon>Mollusca</taxon>
        <taxon>Cephalopoda</taxon>
        <taxon>Coleoidea</taxon>
        <taxon>Octopodiformes</taxon>
        <taxon>Octopoda</taxon>
        <taxon>Incirrata</taxon>
        <taxon>Octopodidae</taxon>
        <taxon>Octopus</taxon>
    </lineage>
</organism>
<dbReference type="EMBL" id="OX597825">
    <property type="protein sequence ID" value="CAI9730908.1"/>
    <property type="molecule type" value="Genomic_DNA"/>
</dbReference>
<sequence>MQQMELLFFLGGSISIGSYKVGLESKEPRELAISIHRPFETADIKHRKLNSCNSTADDEENGRRGIPEDQTDY</sequence>
<evidence type="ECO:0000256" key="1">
    <source>
        <dbReference type="SAM" id="MobiDB-lite"/>
    </source>
</evidence>
<evidence type="ECO:0000313" key="3">
    <source>
        <dbReference type="Proteomes" id="UP001162480"/>
    </source>
</evidence>
<protein>
    <submittedName>
        <fullName evidence="2">Uncharacterized protein</fullName>
    </submittedName>
</protein>
<reference evidence="2" key="1">
    <citation type="submission" date="2023-08" db="EMBL/GenBank/DDBJ databases">
        <authorList>
            <person name="Alioto T."/>
            <person name="Alioto T."/>
            <person name="Gomez Garrido J."/>
        </authorList>
    </citation>
    <scope>NUCLEOTIDE SEQUENCE</scope>
</reference>
<dbReference type="AlphaFoldDB" id="A0AA36BAL9"/>